<dbReference type="InterPro" id="IPR052191">
    <property type="entry name" value="tRNA_ntf/polyA_polymerase_I"/>
</dbReference>
<feature type="non-terminal residue" evidence="3">
    <location>
        <position position="92"/>
    </location>
</feature>
<sequence length="92" mass="10626">MVGGCIRDLLLGQRPKDFDVATNATPEQIHKLFKRSRLIGRRFPLVHIMFSARKYIEVATFRASHSHLNKGGVARDNHYGTLKEDVFRRDFT</sequence>
<keyword evidence="1" id="KW-0808">Transferase</keyword>
<evidence type="ECO:0000256" key="1">
    <source>
        <dbReference type="ARBA" id="ARBA00022679"/>
    </source>
</evidence>
<dbReference type="GO" id="GO:0003723">
    <property type="term" value="F:RNA binding"/>
    <property type="evidence" value="ECO:0007669"/>
    <property type="project" value="InterPro"/>
</dbReference>
<evidence type="ECO:0000259" key="2">
    <source>
        <dbReference type="Pfam" id="PF01743"/>
    </source>
</evidence>
<name>A0A382L7X9_9ZZZZ</name>
<dbReference type="GO" id="GO:0016779">
    <property type="term" value="F:nucleotidyltransferase activity"/>
    <property type="evidence" value="ECO:0007669"/>
    <property type="project" value="InterPro"/>
</dbReference>
<dbReference type="PANTHER" id="PTHR43051">
    <property type="entry name" value="POLYNUCLEOTIDE ADENYLYLTRANSFERASE FAMILY PROTEIN"/>
    <property type="match status" value="1"/>
</dbReference>
<dbReference type="Gene3D" id="3.30.460.10">
    <property type="entry name" value="Beta Polymerase, domain 2"/>
    <property type="match status" value="1"/>
</dbReference>
<reference evidence="3" key="1">
    <citation type="submission" date="2018-05" db="EMBL/GenBank/DDBJ databases">
        <authorList>
            <person name="Lanie J.A."/>
            <person name="Ng W.-L."/>
            <person name="Kazmierczak K.M."/>
            <person name="Andrzejewski T.M."/>
            <person name="Davidsen T.M."/>
            <person name="Wayne K.J."/>
            <person name="Tettelin H."/>
            <person name="Glass J.I."/>
            <person name="Rusch D."/>
            <person name="Podicherti R."/>
            <person name="Tsui H.-C.T."/>
            <person name="Winkler M.E."/>
        </authorList>
    </citation>
    <scope>NUCLEOTIDE SEQUENCE</scope>
</reference>
<feature type="domain" description="Poly A polymerase head" evidence="2">
    <location>
        <begin position="1"/>
        <end position="92"/>
    </location>
</feature>
<dbReference type="SUPFAM" id="SSF81301">
    <property type="entry name" value="Nucleotidyltransferase"/>
    <property type="match status" value="1"/>
</dbReference>
<dbReference type="EMBL" id="UINC01085352">
    <property type="protein sequence ID" value="SVC32816.1"/>
    <property type="molecule type" value="Genomic_DNA"/>
</dbReference>
<gene>
    <name evidence="3" type="ORF">METZ01_LOCUS285670</name>
</gene>
<dbReference type="AlphaFoldDB" id="A0A382L7X9"/>
<evidence type="ECO:0000313" key="3">
    <source>
        <dbReference type="EMBL" id="SVC32816.1"/>
    </source>
</evidence>
<dbReference type="Pfam" id="PF01743">
    <property type="entry name" value="PolyA_pol"/>
    <property type="match status" value="1"/>
</dbReference>
<organism evidence="3">
    <name type="scientific">marine metagenome</name>
    <dbReference type="NCBI Taxonomy" id="408172"/>
    <lineage>
        <taxon>unclassified sequences</taxon>
        <taxon>metagenomes</taxon>
        <taxon>ecological metagenomes</taxon>
    </lineage>
</organism>
<dbReference type="InterPro" id="IPR043519">
    <property type="entry name" value="NT_sf"/>
</dbReference>
<dbReference type="GO" id="GO:0006396">
    <property type="term" value="P:RNA processing"/>
    <property type="evidence" value="ECO:0007669"/>
    <property type="project" value="InterPro"/>
</dbReference>
<protein>
    <recommendedName>
        <fullName evidence="2">Poly A polymerase head domain-containing protein</fullName>
    </recommendedName>
</protein>
<dbReference type="PANTHER" id="PTHR43051:SF1">
    <property type="entry name" value="POLYNUCLEOTIDE ADENYLYLTRANSFERASE FAMILY PROTEIN"/>
    <property type="match status" value="1"/>
</dbReference>
<proteinExistence type="predicted"/>
<dbReference type="InterPro" id="IPR002646">
    <property type="entry name" value="PolA_pol_head_dom"/>
</dbReference>
<accession>A0A382L7X9</accession>